<feature type="compositionally biased region" description="Low complexity" evidence="1">
    <location>
        <begin position="110"/>
        <end position="121"/>
    </location>
</feature>
<feature type="compositionally biased region" description="Polar residues" evidence="1">
    <location>
        <begin position="146"/>
        <end position="174"/>
    </location>
</feature>
<organism evidence="2 3">
    <name type="scientific">Sphaerosporella brunnea</name>
    <dbReference type="NCBI Taxonomy" id="1250544"/>
    <lineage>
        <taxon>Eukaryota</taxon>
        <taxon>Fungi</taxon>
        <taxon>Dikarya</taxon>
        <taxon>Ascomycota</taxon>
        <taxon>Pezizomycotina</taxon>
        <taxon>Pezizomycetes</taxon>
        <taxon>Pezizales</taxon>
        <taxon>Pyronemataceae</taxon>
        <taxon>Sphaerosporella</taxon>
    </lineage>
</organism>
<accession>A0A5J5F5J2</accession>
<gene>
    <name evidence="2" type="ORF">FN846DRAFT_887635</name>
</gene>
<dbReference type="OrthoDB" id="10675767at2759"/>
<dbReference type="EMBL" id="VXIS01000032">
    <property type="protein sequence ID" value="KAA8911771.1"/>
    <property type="molecule type" value="Genomic_DNA"/>
</dbReference>
<feature type="compositionally biased region" description="Basic and acidic residues" evidence="1">
    <location>
        <begin position="97"/>
        <end position="107"/>
    </location>
</feature>
<evidence type="ECO:0000313" key="3">
    <source>
        <dbReference type="Proteomes" id="UP000326924"/>
    </source>
</evidence>
<dbReference type="Proteomes" id="UP000326924">
    <property type="component" value="Unassembled WGS sequence"/>
</dbReference>
<feature type="region of interest" description="Disordered" evidence="1">
    <location>
        <begin position="222"/>
        <end position="241"/>
    </location>
</feature>
<name>A0A5J5F5J2_9PEZI</name>
<comment type="caution">
    <text evidence="2">The sequence shown here is derived from an EMBL/GenBank/DDBJ whole genome shotgun (WGS) entry which is preliminary data.</text>
</comment>
<sequence length="582" mass="64167">MSAECLISSPAPFKIRAASEPCRIPSFSITKPPGYPAQSPGLPIARGVVTPALASRKISGGTRSVAGLQPQLTLPTIPSEDERDTAAIYPASVQKQDSTHQKKDNSHHLPTSQTESTSTPTHYVRRQRPDLSPVSVPLRVHEWGSSRDTTPFPHSSGSESGAATPISTATQTAEFSLAESDAESDLLTPNPFNSTDVTHDWKSVPNGQSLWRSPSRLGVRSSDRLRNTSLPKHQEGRRWEQKTNDSGALPWWLLLAVMPLLLIWQGRITDLLPASSLTLQAHCLLSPLCPAWSESRTQTTYELLTRTTQQVAATHMFKNSTLDRLAKLQTSVQILRFSLQAEAKVQTSLARTLAESTSADTLGSVSRDLIALYRDLVSTQAMIHGQIMAATKLLRRIGGFLLQQSGRREIIRPHGWDRQVPTIQSFALETTLRKNYAGFLTGMREICRNVDYELFEAQRKVRAVLKHLHEVVEDGNLGDLHSGVIVQLKLLLKELNGLREGEVMIWAERLVDPPETSAEAEGSRDLVKAFVIFYVELDDLEDGAIMGLRKEAGAAETRALGAPMKGLDIDQMRPLRTAVELL</sequence>
<dbReference type="InParanoid" id="A0A5J5F5J2"/>
<keyword evidence="3" id="KW-1185">Reference proteome</keyword>
<feature type="region of interest" description="Disordered" evidence="1">
    <location>
        <begin position="92"/>
        <end position="205"/>
    </location>
</feature>
<reference evidence="2 3" key="1">
    <citation type="submission" date="2019-09" db="EMBL/GenBank/DDBJ databases">
        <title>Draft genome of the ectomycorrhizal ascomycete Sphaerosporella brunnea.</title>
        <authorList>
            <consortium name="DOE Joint Genome Institute"/>
            <person name="Benucci G.M."/>
            <person name="Marozzi G."/>
            <person name="Antonielli L."/>
            <person name="Sanchez S."/>
            <person name="Marco P."/>
            <person name="Wang X."/>
            <person name="Falini L.B."/>
            <person name="Barry K."/>
            <person name="Haridas S."/>
            <person name="Lipzen A."/>
            <person name="Labutti K."/>
            <person name="Grigoriev I.V."/>
            <person name="Murat C."/>
            <person name="Martin F."/>
            <person name="Albertini E."/>
            <person name="Donnini D."/>
            <person name="Bonito G."/>
        </authorList>
    </citation>
    <scope>NUCLEOTIDE SEQUENCE [LARGE SCALE GENOMIC DNA]</scope>
    <source>
        <strain evidence="2 3">Sb_GMNB300</strain>
    </source>
</reference>
<dbReference type="AlphaFoldDB" id="A0A5J5F5J2"/>
<evidence type="ECO:0000256" key="1">
    <source>
        <dbReference type="SAM" id="MobiDB-lite"/>
    </source>
</evidence>
<evidence type="ECO:0000313" key="2">
    <source>
        <dbReference type="EMBL" id="KAA8911771.1"/>
    </source>
</evidence>
<protein>
    <submittedName>
        <fullName evidence="2">Uncharacterized protein</fullName>
    </submittedName>
</protein>
<proteinExistence type="predicted"/>